<dbReference type="WBParaSite" id="Csp11.Scaffold629.g15272.t1">
    <property type="protein sequence ID" value="Csp11.Scaffold629.g15272.t1"/>
    <property type="gene ID" value="Csp11.Scaffold629.g15272"/>
</dbReference>
<evidence type="ECO:0000256" key="1">
    <source>
        <dbReference type="SAM" id="MobiDB-lite"/>
    </source>
</evidence>
<dbReference type="AlphaFoldDB" id="A0A1I7U683"/>
<feature type="compositionally biased region" description="Basic and acidic residues" evidence="1">
    <location>
        <begin position="1"/>
        <end position="15"/>
    </location>
</feature>
<accession>A0A1I7U683</accession>
<proteinExistence type="predicted"/>
<reference evidence="3" key="1">
    <citation type="submission" date="2016-11" db="UniProtKB">
        <authorList>
            <consortium name="WormBaseParasite"/>
        </authorList>
    </citation>
    <scope>IDENTIFICATION</scope>
</reference>
<dbReference type="Proteomes" id="UP000095282">
    <property type="component" value="Unplaced"/>
</dbReference>
<protein>
    <submittedName>
        <fullName evidence="3">CCHC-type domain-containing protein</fullName>
    </submittedName>
</protein>
<dbReference type="eggNOG" id="ENOG502TKF7">
    <property type="taxonomic scope" value="Eukaryota"/>
</dbReference>
<feature type="region of interest" description="Disordered" evidence="1">
    <location>
        <begin position="1"/>
        <end position="103"/>
    </location>
</feature>
<evidence type="ECO:0000313" key="3">
    <source>
        <dbReference type="WBParaSite" id="Csp11.Scaffold629.g15272.t1"/>
    </source>
</evidence>
<keyword evidence="2" id="KW-1185">Reference proteome</keyword>
<feature type="compositionally biased region" description="Basic and acidic residues" evidence="1">
    <location>
        <begin position="235"/>
        <end position="244"/>
    </location>
</feature>
<evidence type="ECO:0000313" key="2">
    <source>
        <dbReference type="Proteomes" id="UP000095282"/>
    </source>
</evidence>
<organism evidence="2 3">
    <name type="scientific">Caenorhabditis tropicalis</name>
    <dbReference type="NCBI Taxonomy" id="1561998"/>
    <lineage>
        <taxon>Eukaryota</taxon>
        <taxon>Metazoa</taxon>
        <taxon>Ecdysozoa</taxon>
        <taxon>Nematoda</taxon>
        <taxon>Chromadorea</taxon>
        <taxon>Rhabditida</taxon>
        <taxon>Rhabditina</taxon>
        <taxon>Rhabditomorpha</taxon>
        <taxon>Rhabditoidea</taxon>
        <taxon>Rhabditidae</taxon>
        <taxon>Peloderinae</taxon>
        <taxon>Caenorhabditis</taxon>
    </lineage>
</organism>
<feature type="region of interest" description="Disordered" evidence="1">
    <location>
        <begin position="228"/>
        <end position="263"/>
    </location>
</feature>
<sequence length="263" mass="29185">MSDTQPEKKSQKEEPESPGVQLLEEQSDSPSLEEVSMRSARSPTAEGALDVETSWAAIMESETVETESSVSKDSEDIEGFESGEDDEEEPHTDSSGTNGLKGSDVVERKSVFLRLSWPEATRQMVNGQGQMVNGQGQAAGRRRRHAWAVGCLLCGQRGHAALHCTRYRTVEERVDIVRSRSWCQLCLQGNHSDITCSKRRKKFICKDCTLYHHICLCRHRLRQLGLDSGGCKPGESSKKTKKDDDFDGEDPPHSSIPPVVSSH</sequence>
<feature type="compositionally biased region" description="Acidic residues" evidence="1">
    <location>
        <begin position="75"/>
        <end position="90"/>
    </location>
</feature>
<name>A0A1I7U683_9PELO</name>